<evidence type="ECO:0000313" key="3">
    <source>
        <dbReference type="EMBL" id="GAA5814247.1"/>
    </source>
</evidence>
<keyword evidence="2" id="KW-0812">Transmembrane</keyword>
<evidence type="ECO:0000256" key="1">
    <source>
        <dbReference type="SAM" id="Coils"/>
    </source>
</evidence>
<keyword evidence="4" id="KW-1185">Reference proteome</keyword>
<keyword evidence="1" id="KW-0175">Coiled coil</keyword>
<dbReference type="PANTHER" id="PTHR41390">
    <property type="entry name" value="CHROMOSOME 7, WHOLE GENOME SHOTGUN SEQUENCE"/>
    <property type="match status" value="1"/>
</dbReference>
<reference evidence="3 4" key="1">
    <citation type="submission" date="2024-04" db="EMBL/GenBank/DDBJ databases">
        <title>genome sequences of Mucor flavus KT1a and Helicostylum pulchrum KT1b strains isolated from the surface of a dry-aged beef.</title>
        <authorList>
            <person name="Toyotome T."/>
            <person name="Hosono M."/>
            <person name="Torimaru M."/>
            <person name="Fukuda K."/>
            <person name="Mikami N."/>
        </authorList>
    </citation>
    <scope>NUCLEOTIDE SEQUENCE [LARGE SCALE GENOMIC DNA]</scope>
    <source>
        <strain evidence="3 4">KT1a</strain>
    </source>
</reference>
<proteinExistence type="predicted"/>
<feature type="transmembrane region" description="Helical" evidence="2">
    <location>
        <begin position="38"/>
        <end position="58"/>
    </location>
</feature>
<gene>
    <name evidence="3" type="ORF">MFLAVUS_007741</name>
</gene>
<organism evidence="3 4">
    <name type="scientific">Mucor flavus</name>
    <dbReference type="NCBI Taxonomy" id="439312"/>
    <lineage>
        <taxon>Eukaryota</taxon>
        <taxon>Fungi</taxon>
        <taxon>Fungi incertae sedis</taxon>
        <taxon>Mucoromycota</taxon>
        <taxon>Mucoromycotina</taxon>
        <taxon>Mucoromycetes</taxon>
        <taxon>Mucorales</taxon>
        <taxon>Mucorineae</taxon>
        <taxon>Mucoraceae</taxon>
        <taxon>Mucor</taxon>
    </lineage>
</organism>
<dbReference type="PANTHER" id="PTHR41390:SF1">
    <property type="entry name" value="NADH-UBIQUINONE OXIDOREDUCTASE 213 KDA SUBUNIT"/>
    <property type="match status" value="1"/>
</dbReference>
<keyword evidence="2" id="KW-1133">Transmembrane helix</keyword>
<feature type="coiled-coil region" evidence="1">
    <location>
        <begin position="188"/>
        <end position="215"/>
    </location>
</feature>
<accession>A0ABP9Z562</accession>
<name>A0ABP9Z562_9FUNG</name>
<evidence type="ECO:0000313" key="4">
    <source>
        <dbReference type="Proteomes" id="UP001473302"/>
    </source>
</evidence>
<protein>
    <submittedName>
        <fullName evidence="3">Uncharacterized protein</fullName>
    </submittedName>
</protein>
<dbReference type="EMBL" id="BAABUK010000020">
    <property type="protein sequence ID" value="GAA5814247.1"/>
    <property type="molecule type" value="Genomic_DNA"/>
</dbReference>
<evidence type="ECO:0000256" key="2">
    <source>
        <dbReference type="SAM" id="Phobius"/>
    </source>
</evidence>
<sequence>MSRSKETLESVVFGTGLTALTGATTGATIAVLKNAPVKHYAISTGLNCGVFGATFFMVRETFITYQRKQNSQFGLKDSETKDIDALFSSAMAGATTGGLLSAAYKGPKSVVSGAVMYGAICTGLQVAYTAGNNWRQQWILEEGGGQASLEGGQVSMEPEKPKEPFSIMKYINLPSWFPIHQLSEEEYNDLLDTKLKTLEAELAQLEKKIQSSNNKKAE</sequence>
<keyword evidence="2" id="KW-0472">Membrane</keyword>
<dbReference type="Proteomes" id="UP001473302">
    <property type="component" value="Unassembled WGS sequence"/>
</dbReference>
<feature type="transmembrane region" description="Helical" evidence="2">
    <location>
        <begin position="12"/>
        <end position="32"/>
    </location>
</feature>
<comment type="caution">
    <text evidence="3">The sequence shown here is derived from an EMBL/GenBank/DDBJ whole genome shotgun (WGS) entry which is preliminary data.</text>
</comment>